<gene>
    <name evidence="1" type="ORF">HPB49_000539</name>
</gene>
<evidence type="ECO:0000313" key="2">
    <source>
        <dbReference type="Proteomes" id="UP000821865"/>
    </source>
</evidence>
<comment type="caution">
    <text evidence="1">The sequence shown here is derived from an EMBL/GenBank/DDBJ whole genome shotgun (WGS) entry which is preliminary data.</text>
</comment>
<dbReference type="Proteomes" id="UP000821865">
    <property type="component" value="Chromosome 10"/>
</dbReference>
<protein>
    <submittedName>
        <fullName evidence="1">Uncharacterized protein</fullName>
    </submittedName>
</protein>
<proteinExistence type="predicted"/>
<keyword evidence="2" id="KW-1185">Reference proteome</keyword>
<dbReference type="EMBL" id="CM023479">
    <property type="protein sequence ID" value="KAH7973385.1"/>
    <property type="molecule type" value="Genomic_DNA"/>
</dbReference>
<name>A0ACB8DLQ3_DERSI</name>
<accession>A0ACB8DLQ3</accession>
<organism evidence="1 2">
    <name type="scientific">Dermacentor silvarum</name>
    <name type="common">Tick</name>
    <dbReference type="NCBI Taxonomy" id="543639"/>
    <lineage>
        <taxon>Eukaryota</taxon>
        <taxon>Metazoa</taxon>
        <taxon>Ecdysozoa</taxon>
        <taxon>Arthropoda</taxon>
        <taxon>Chelicerata</taxon>
        <taxon>Arachnida</taxon>
        <taxon>Acari</taxon>
        <taxon>Parasitiformes</taxon>
        <taxon>Ixodida</taxon>
        <taxon>Ixodoidea</taxon>
        <taxon>Ixodidae</taxon>
        <taxon>Rhipicephalinae</taxon>
        <taxon>Dermacentor</taxon>
    </lineage>
</organism>
<reference evidence="1" key="1">
    <citation type="submission" date="2020-05" db="EMBL/GenBank/DDBJ databases">
        <title>Large-scale comparative analyses of tick genomes elucidate their genetic diversity and vector capacities.</title>
        <authorList>
            <person name="Jia N."/>
            <person name="Wang J."/>
            <person name="Shi W."/>
            <person name="Du L."/>
            <person name="Sun Y."/>
            <person name="Zhan W."/>
            <person name="Jiang J."/>
            <person name="Wang Q."/>
            <person name="Zhang B."/>
            <person name="Ji P."/>
            <person name="Sakyi L.B."/>
            <person name="Cui X."/>
            <person name="Yuan T."/>
            <person name="Jiang B."/>
            <person name="Yang W."/>
            <person name="Lam T.T.-Y."/>
            <person name="Chang Q."/>
            <person name="Ding S."/>
            <person name="Wang X."/>
            <person name="Zhu J."/>
            <person name="Ruan X."/>
            <person name="Zhao L."/>
            <person name="Wei J."/>
            <person name="Que T."/>
            <person name="Du C."/>
            <person name="Cheng J."/>
            <person name="Dai P."/>
            <person name="Han X."/>
            <person name="Huang E."/>
            <person name="Gao Y."/>
            <person name="Liu J."/>
            <person name="Shao H."/>
            <person name="Ye R."/>
            <person name="Li L."/>
            <person name="Wei W."/>
            <person name="Wang X."/>
            <person name="Wang C."/>
            <person name="Yang T."/>
            <person name="Huo Q."/>
            <person name="Li W."/>
            <person name="Guo W."/>
            <person name="Chen H."/>
            <person name="Zhou L."/>
            <person name="Ni X."/>
            <person name="Tian J."/>
            <person name="Zhou Y."/>
            <person name="Sheng Y."/>
            <person name="Liu T."/>
            <person name="Pan Y."/>
            <person name="Xia L."/>
            <person name="Li J."/>
            <person name="Zhao F."/>
            <person name="Cao W."/>
        </authorList>
    </citation>
    <scope>NUCLEOTIDE SEQUENCE</scope>
    <source>
        <strain evidence="1">Dsil-2018</strain>
    </source>
</reference>
<evidence type="ECO:0000313" key="1">
    <source>
        <dbReference type="EMBL" id="KAH7973385.1"/>
    </source>
</evidence>
<sequence length="363" mass="40741">MSGSEYTLTGFSYFLERRRVTFVNPLPNIRVCGVCGIVPARTLLLPCGQVLCEPCRAQIKGRELCPFHDEDCLEADVVVLDFKLSELDKHVVLCPSVRCPKCGQPVVRNVAVDHRRRCSGAADPGHEASTAETDSDVIRELRDVRKGLERLLEQALSDEFDKVHLMNYVNSLAERLADFERGCTKVHQDPVSNSPEDKLASTMKRLPFNVTPFRAASKPNVFIAMSTFSEVYKELKSLAKEQKASITNELDVIGGYSFQLECVIDKDTNGEVSVCFTFTLGDGAWDDRLYWPFARDLTIILTHPTDSERDIRLPVSLSDYEMAKKPPPDSWNEGSTTRKVSWKDVEHNGFVDDGTIYANVELV</sequence>